<organism evidence="1 2">
    <name type="scientific">Solanum commersonii</name>
    <name type="common">Commerson's wild potato</name>
    <name type="synonym">Commerson's nightshade</name>
    <dbReference type="NCBI Taxonomy" id="4109"/>
    <lineage>
        <taxon>Eukaryota</taxon>
        <taxon>Viridiplantae</taxon>
        <taxon>Streptophyta</taxon>
        <taxon>Embryophyta</taxon>
        <taxon>Tracheophyta</taxon>
        <taxon>Spermatophyta</taxon>
        <taxon>Magnoliopsida</taxon>
        <taxon>eudicotyledons</taxon>
        <taxon>Gunneridae</taxon>
        <taxon>Pentapetalae</taxon>
        <taxon>asterids</taxon>
        <taxon>lamiids</taxon>
        <taxon>Solanales</taxon>
        <taxon>Solanaceae</taxon>
        <taxon>Solanoideae</taxon>
        <taxon>Solaneae</taxon>
        <taxon>Solanum</taxon>
    </lineage>
</organism>
<proteinExistence type="predicted"/>
<name>A0A9J6B6G8_SOLCO</name>
<reference evidence="1 2" key="1">
    <citation type="submission" date="2020-09" db="EMBL/GenBank/DDBJ databases">
        <title>De no assembly of potato wild relative species, Solanum commersonii.</title>
        <authorList>
            <person name="Cho K."/>
        </authorList>
    </citation>
    <scope>NUCLEOTIDE SEQUENCE [LARGE SCALE GENOMIC DNA]</scope>
    <source>
        <strain evidence="1">LZ3.2</strain>
        <tissue evidence="1">Leaf</tissue>
    </source>
</reference>
<accession>A0A9J6B6G8</accession>
<keyword evidence="2" id="KW-1185">Reference proteome</keyword>
<dbReference type="Proteomes" id="UP000824120">
    <property type="component" value="Chromosome 1"/>
</dbReference>
<evidence type="ECO:0000313" key="2">
    <source>
        <dbReference type="Proteomes" id="UP000824120"/>
    </source>
</evidence>
<evidence type="ECO:0000313" key="1">
    <source>
        <dbReference type="EMBL" id="KAG5632310.1"/>
    </source>
</evidence>
<gene>
    <name evidence="1" type="ORF">H5410_004027</name>
</gene>
<protein>
    <submittedName>
        <fullName evidence="1">Uncharacterized protein</fullName>
    </submittedName>
</protein>
<dbReference type="AlphaFoldDB" id="A0A9J6B6G8"/>
<sequence>MNYVVPAIVQYVESLFSVVTEIGTDCSESESEGEAPNDSSEYMIWKIRGYFYWKNRREIFEGLHDYLELYKANDEIKSCQLRLEAILGFPRLMVYRRES</sequence>
<dbReference type="EMBL" id="JACXVP010000001">
    <property type="protein sequence ID" value="KAG5632310.1"/>
    <property type="molecule type" value="Genomic_DNA"/>
</dbReference>
<comment type="caution">
    <text evidence="1">The sequence shown here is derived from an EMBL/GenBank/DDBJ whole genome shotgun (WGS) entry which is preliminary data.</text>
</comment>